<evidence type="ECO:0000313" key="3">
    <source>
        <dbReference type="Proteomes" id="UP001642482"/>
    </source>
</evidence>
<feature type="compositionally biased region" description="Polar residues" evidence="1">
    <location>
        <begin position="612"/>
        <end position="622"/>
    </location>
</feature>
<dbReference type="EMBL" id="CAWUHD010000026">
    <property type="protein sequence ID" value="CAK7218124.1"/>
    <property type="molecule type" value="Genomic_DNA"/>
</dbReference>
<keyword evidence="3" id="KW-1185">Reference proteome</keyword>
<evidence type="ECO:0000313" key="2">
    <source>
        <dbReference type="EMBL" id="CAK7218124.1"/>
    </source>
</evidence>
<protein>
    <submittedName>
        <fullName evidence="2">Uncharacterized protein</fullName>
    </submittedName>
</protein>
<dbReference type="InterPro" id="IPR051678">
    <property type="entry name" value="AGP_Transferase"/>
</dbReference>
<feature type="region of interest" description="Disordered" evidence="1">
    <location>
        <begin position="609"/>
        <end position="675"/>
    </location>
</feature>
<organism evidence="2 3">
    <name type="scientific">Sporothrix eucalyptigena</name>
    <dbReference type="NCBI Taxonomy" id="1812306"/>
    <lineage>
        <taxon>Eukaryota</taxon>
        <taxon>Fungi</taxon>
        <taxon>Dikarya</taxon>
        <taxon>Ascomycota</taxon>
        <taxon>Pezizomycotina</taxon>
        <taxon>Sordariomycetes</taxon>
        <taxon>Sordariomycetidae</taxon>
        <taxon>Ophiostomatales</taxon>
        <taxon>Ophiostomataceae</taxon>
        <taxon>Sporothrix</taxon>
    </lineage>
</organism>
<gene>
    <name evidence="2" type="ORF">SEUCBS140593_003436</name>
</gene>
<dbReference type="PANTHER" id="PTHR21310:SF37">
    <property type="entry name" value="AMINOGLYCOSIDE PHOSPHOTRANSFERASE DOMAIN-CONTAINING PROTEIN"/>
    <property type="match status" value="1"/>
</dbReference>
<dbReference type="PANTHER" id="PTHR21310">
    <property type="entry name" value="AMINOGLYCOSIDE PHOSPHOTRANSFERASE-RELATED-RELATED"/>
    <property type="match status" value="1"/>
</dbReference>
<evidence type="ECO:0000256" key="1">
    <source>
        <dbReference type="SAM" id="MobiDB-lite"/>
    </source>
</evidence>
<accession>A0ABP0BES0</accession>
<feature type="compositionally biased region" description="Acidic residues" evidence="1">
    <location>
        <begin position="628"/>
        <end position="675"/>
    </location>
</feature>
<sequence length="675" mass="75583">MASSRADPNAHKVSLARDDGHGVSYPEARMAELYVQDDVRACIDLIDLPKVRFAFVKYLRVREQQIAIVAAEHVGAVCAEDVQLAASEDWIYGRSTLCVPFTTVVGKNPLHGLVRFPFPDTRDAEAYPTSIDERVRCEAGTHIWMKMTCPDVSVPKVYGFGFPGGSSFTVMNNIESSDGAQPVFRRYNRNDVLPKIGYTVVSDVLKGDEFDDDDASPTGVLLSTVWDDHRNDPVRRANLLGDLVNIMLKMAQPEHTHIGSLFVDDNGEVTLNNRPFTRGLGVGEHAGIPSDIPRDQTYTCVDAYVLDLIQGCHDNRILHYTKAVRNIDDGQLQVAALTMMRSLLPHFMNPRLRDGPFALMMTDLDMGGIVVDPTTWHLKTLLNLGWPCVRPLEMLQPPLWLGNAAGTTIAKLVQDDASFQRYTAIHQEYTNAILAASEALGGTPESGEVAKLAHLLEDALVTGRFWYVLALDHPAVLHSIFVQRIQPLFTQDLDDDDEEDDRQFRFADAVAPYWRRNAVQLLESKVADRLAQDGGHLYWRFTQTGQRGMTREYARMFLRLHTPQIIKMCTLHGDELMDVINMAMASFQPQLGSTVPFGMLDVRDDSDVADSIETNGSHTDSVAANELSNDDDYVDDDDEDMYDEEDEEDDSSSEDEKMEDDENDEDTEDTDQVEE</sequence>
<dbReference type="Proteomes" id="UP001642482">
    <property type="component" value="Unassembled WGS sequence"/>
</dbReference>
<comment type="caution">
    <text evidence="2">The sequence shown here is derived from an EMBL/GenBank/DDBJ whole genome shotgun (WGS) entry which is preliminary data.</text>
</comment>
<name>A0ABP0BES0_9PEZI</name>
<proteinExistence type="predicted"/>
<reference evidence="2 3" key="1">
    <citation type="submission" date="2024-01" db="EMBL/GenBank/DDBJ databases">
        <authorList>
            <person name="Allen C."/>
            <person name="Tagirdzhanova G."/>
        </authorList>
    </citation>
    <scope>NUCLEOTIDE SEQUENCE [LARGE SCALE GENOMIC DNA]</scope>
</reference>